<name>A0A8B6DAI4_MYTGA</name>
<sequence>MREAITQLKVSGNVEVQFIVDEILRQISQRDCIGRVAITETINRSLIGLQSFDSSIDIHLSKKRTIHLYEYKITGGVCISSKSLVLCTTPYKLVEFNLDEGKVTQKYKVCHDPKRISYNPTDNSFLVSSYSNCLLRVLYDNSFHSKKVIKGNPPSTGGVCMYAGNFYAIVGTELRKFSDSSSKPLTTCFQTNTDCSGLNALAVDPNRKYFRYTTKDFHVSCISVDGTELFSCKDTEMKKTNSLALSARGLIFAGGETGSIHVISENGEQIKMVLSECVNIKNLSDIWLDESGKTLYVCGDEYIELYDII</sequence>
<proteinExistence type="predicted"/>
<dbReference type="Gene3D" id="2.130.10.10">
    <property type="entry name" value="YVTN repeat-like/Quinoprotein amine dehydrogenase"/>
    <property type="match status" value="1"/>
</dbReference>
<evidence type="ECO:0000313" key="2">
    <source>
        <dbReference type="Proteomes" id="UP000596742"/>
    </source>
</evidence>
<organism evidence="1 2">
    <name type="scientific">Mytilus galloprovincialis</name>
    <name type="common">Mediterranean mussel</name>
    <dbReference type="NCBI Taxonomy" id="29158"/>
    <lineage>
        <taxon>Eukaryota</taxon>
        <taxon>Metazoa</taxon>
        <taxon>Spiralia</taxon>
        <taxon>Lophotrochozoa</taxon>
        <taxon>Mollusca</taxon>
        <taxon>Bivalvia</taxon>
        <taxon>Autobranchia</taxon>
        <taxon>Pteriomorphia</taxon>
        <taxon>Mytilida</taxon>
        <taxon>Mytiloidea</taxon>
        <taxon>Mytilidae</taxon>
        <taxon>Mytilinae</taxon>
        <taxon>Mytilus</taxon>
    </lineage>
</organism>
<reference evidence="1" key="1">
    <citation type="submission" date="2018-11" db="EMBL/GenBank/DDBJ databases">
        <authorList>
            <person name="Alioto T."/>
            <person name="Alioto T."/>
        </authorList>
    </citation>
    <scope>NUCLEOTIDE SEQUENCE</scope>
</reference>
<dbReference type="Proteomes" id="UP000596742">
    <property type="component" value="Unassembled WGS sequence"/>
</dbReference>
<dbReference type="InterPro" id="IPR015943">
    <property type="entry name" value="WD40/YVTN_repeat-like_dom_sf"/>
</dbReference>
<evidence type="ECO:0000313" key="1">
    <source>
        <dbReference type="EMBL" id="VDI16416.1"/>
    </source>
</evidence>
<dbReference type="OrthoDB" id="6120183at2759"/>
<accession>A0A8B6DAI4</accession>
<gene>
    <name evidence="1" type="ORF">MGAL_10B044706</name>
</gene>
<dbReference type="SUPFAM" id="SSF101898">
    <property type="entry name" value="NHL repeat"/>
    <property type="match status" value="1"/>
</dbReference>
<comment type="caution">
    <text evidence="1">The sequence shown here is derived from an EMBL/GenBank/DDBJ whole genome shotgun (WGS) entry which is preliminary data.</text>
</comment>
<dbReference type="AlphaFoldDB" id="A0A8B6DAI4"/>
<protein>
    <submittedName>
        <fullName evidence="1">Uncharacterized protein</fullName>
    </submittedName>
</protein>
<keyword evidence="2" id="KW-1185">Reference proteome</keyword>
<dbReference type="EMBL" id="UYJE01003083">
    <property type="protein sequence ID" value="VDI16416.1"/>
    <property type="molecule type" value="Genomic_DNA"/>
</dbReference>